<feature type="domain" description="SET" evidence="1">
    <location>
        <begin position="56"/>
        <end position="93"/>
    </location>
</feature>
<dbReference type="InterPro" id="IPR046341">
    <property type="entry name" value="SET_dom_sf"/>
</dbReference>
<evidence type="ECO:0000259" key="1">
    <source>
        <dbReference type="Pfam" id="PF00856"/>
    </source>
</evidence>
<gene>
    <name evidence="2" type="ORF">HK100_010706</name>
</gene>
<dbReference type="Proteomes" id="UP001211907">
    <property type="component" value="Unassembled WGS sequence"/>
</dbReference>
<dbReference type="SUPFAM" id="SSF82199">
    <property type="entry name" value="SET domain"/>
    <property type="match status" value="1"/>
</dbReference>
<dbReference type="PANTHER" id="PTHR12350:SF19">
    <property type="entry name" value="SET DOMAIN-CONTAINING PROTEIN"/>
    <property type="match status" value="1"/>
</dbReference>
<protein>
    <recommendedName>
        <fullName evidence="1">SET domain-containing protein</fullName>
    </recommendedName>
</protein>
<dbReference type="Pfam" id="PF00856">
    <property type="entry name" value="SET"/>
    <property type="match status" value="1"/>
</dbReference>
<name>A0AAD5T9M9_9FUNG</name>
<evidence type="ECO:0000313" key="2">
    <source>
        <dbReference type="EMBL" id="KAJ3140077.1"/>
    </source>
</evidence>
<proteinExistence type="predicted"/>
<comment type="caution">
    <text evidence="2">The sequence shown here is derived from an EMBL/GenBank/DDBJ whole genome shotgun (WGS) entry which is preliminary data.</text>
</comment>
<dbReference type="InterPro" id="IPR053201">
    <property type="entry name" value="Flavunoidine_N-MTase"/>
</dbReference>
<organism evidence="2 3">
    <name type="scientific">Physocladia obscura</name>
    <dbReference type="NCBI Taxonomy" id="109957"/>
    <lineage>
        <taxon>Eukaryota</taxon>
        <taxon>Fungi</taxon>
        <taxon>Fungi incertae sedis</taxon>
        <taxon>Chytridiomycota</taxon>
        <taxon>Chytridiomycota incertae sedis</taxon>
        <taxon>Chytridiomycetes</taxon>
        <taxon>Chytridiales</taxon>
        <taxon>Chytriomycetaceae</taxon>
        <taxon>Physocladia</taxon>
    </lineage>
</organism>
<dbReference type="InterPro" id="IPR001214">
    <property type="entry name" value="SET_dom"/>
</dbReference>
<dbReference type="PANTHER" id="PTHR12350">
    <property type="entry name" value="HISTONE-LYSINE N-METHYLTRANSFERASE-RELATED"/>
    <property type="match status" value="1"/>
</dbReference>
<dbReference type="AlphaFoldDB" id="A0AAD5T9M9"/>
<dbReference type="EMBL" id="JADGJH010000060">
    <property type="protein sequence ID" value="KAJ3140077.1"/>
    <property type="molecule type" value="Genomic_DNA"/>
</dbReference>
<accession>A0AAD5T9M9</accession>
<dbReference type="Gene3D" id="2.170.270.10">
    <property type="entry name" value="SET domain"/>
    <property type="match status" value="1"/>
</dbReference>
<reference evidence="2" key="1">
    <citation type="submission" date="2020-05" db="EMBL/GenBank/DDBJ databases">
        <title>Phylogenomic resolution of chytrid fungi.</title>
        <authorList>
            <person name="Stajich J.E."/>
            <person name="Amses K."/>
            <person name="Simmons R."/>
            <person name="Seto K."/>
            <person name="Myers J."/>
            <person name="Bonds A."/>
            <person name="Quandt C.A."/>
            <person name="Barry K."/>
            <person name="Liu P."/>
            <person name="Grigoriev I."/>
            <person name="Longcore J.E."/>
            <person name="James T.Y."/>
        </authorList>
    </citation>
    <scope>NUCLEOTIDE SEQUENCE</scope>
    <source>
        <strain evidence="2">JEL0513</strain>
    </source>
</reference>
<keyword evidence="3" id="KW-1185">Reference proteome</keyword>
<evidence type="ECO:0000313" key="3">
    <source>
        <dbReference type="Proteomes" id="UP001211907"/>
    </source>
</evidence>
<sequence>MTVIKGENFTAKLVSTVALKPGQVFASTAAMTPSPVGKRYSTVQVSETAHVELNSDLLYMNHSCDPNVVVDVEHGVVTAAKHIQPGDPVTFFYPSTEWVMDQPFNCWCGAPNCLKHVKGAKFLDADTLSQFALSKHITRMP</sequence>